<feature type="compositionally biased region" description="Basic and acidic residues" evidence="1">
    <location>
        <begin position="69"/>
        <end position="85"/>
    </location>
</feature>
<reference evidence="5" key="1">
    <citation type="submission" date="2016-06" db="UniProtKB">
        <authorList>
            <consortium name="WormBaseParasite"/>
        </authorList>
    </citation>
    <scope>IDENTIFICATION</scope>
</reference>
<name>A0A183AS36_9TREM</name>
<dbReference type="InterPro" id="IPR016024">
    <property type="entry name" value="ARM-type_fold"/>
</dbReference>
<dbReference type="PANTHER" id="PTHR12412">
    <property type="entry name" value="CAP BINDING PROTEIN"/>
    <property type="match status" value="1"/>
</dbReference>
<dbReference type="GO" id="GO:0003729">
    <property type="term" value="F:mRNA binding"/>
    <property type="evidence" value="ECO:0007669"/>
    <property type="project" value="TreeGrafter"/>
</dbReference>
<reference evidence="3 4" key="2">
    <citation type="submission" date="2018-11" db="EMBL/GenBank/DDBJ databases">
        <authorList>
            <consortium name="Pathogen Informatics"/>
        </authorList>
    </citation>
    <scope>NUCLEOTIDE SEQUENCE [LARGE SCALE GENOMIC DNA]</scope>
    <source>
        <strain evidence="3 4">Egypt</strain>
    </source>
</reference>
<dbReference type="GO" id="GO:0000339">
    <property type="term" value="F:RNA cap binding"/>
    <property type="evidence" value="ECO:0007669"/>
    <property type="project" value="InterPro"/>
</dbReference>
<organism evidence="5">
    <name type="scientific">Echinostoma caproni</name>
    <dbReference type="NCBI Taxonomy" id="27848"/>
    <lineage>
        <taxon>Eukaryota</taxon>
        <taxon>Metazoa</taxon>
        <taxon>Spiralia</taxon>
        <taxon>Lophotrochozoa</taxon>
        <taxon>Platyhelminthes</taxon>
        <taxon>Trematoda</taxon>
        <taxon>Digenea</taxon>
        <taxon>Plagiorchiida</taxon>
        <taxon>Echinostomata</taxon>
        <taxon>Echinostomatoidea</taxon>
        <taxon>Echinostomatidae</taxon>
        <taxon>Echinostoma</taxon>
    </lineage>
</organism>
<keyword evidence="4" id="KW-1185">Reference proteome</keyword>
<sequence length="511" mass="57032">MYFRFSYFENVKRLLPKSFYPLLPPQPTVVNKYDAKPDLPSASAFCQLLEAIRTRSPGADVLKIAQRASDPRRLHSPENDSERTQIEANEDEDAEQQRRKLNDDPIASDSDVEAPEPIGALNPTNTRPHLTARRRLLYTESYGRGANAPVQEEEEIPDDERLAHINPERRPVTDLSHGVTSLSVELFFSALFIAGHKTISHTFAYIRKYAGVIRTIASTVETQVEALHVLQAVWANHPQMIVIITEHMCRCGLLDPEAIVRWAYSPIMTSLTEIPVGFNPSAARPRILDPGGRDGNARDEDEDDAYDNGHYRNDRNARSSRHADRARDKRSKSRSNRRDLMAGCELVSSEDELNLEDEDAEEDDVAVLGFGSKGPSGSRVARLEEARCEAVRSQCAVITLLLHRHARLTSEVASALVDDHELLGAPGAPGTAPGFPYTPRSSALLHDAGQHLGLSKRALQHVAFWLKGRLVQVVLEHCDQLIPYLDNLDEFICGSHPEVQDVFQQLRSLNA</sequence>
<feature type="compositionally biased region" description="Basic and acidic residues" evidence="1">
    <location>
        <begin position="307"/>
        <end position="327"/>
    </location>
</feature>
<dbReference type="WBParaSite" id="ECPE_0000980201-mRNA-1">
    <property type="protein sequence ID" value="ECPE_0000980201-mRNA-1"/>
    <property type="gene ID" value="ECPE_0000980201"/>
</dbReference>
<feature type="region of interest" description="Disordered" evidence="1">
    <location>
        <begin position="282"/>
        <end position="340"/>
    </location>
</feature>
<dbReference type="InterPro" id="IPR027159">
    <property type="entry name" value="CBP80"/>
</dbReference>
<dbReference type="PANTHER" id="PTHR12412:SF2">
    <property type="entry name" value="NUCLEAR CAP-BINDING PROTEIN SUBUNIT 1"/>
    <property type="match status" value="1"/>
</dbReference>
<dbReference type="SUPFAM" id="SSF48371">
    <property type="entry name" value="ARM repeat"/>
    <property type="match status" value="1"/>
</dbReference>
<dbReference type="AlphaFoldDB" id="A0A183AS36"/>
<gene>
    <name evidence="3" type="ORF">ECPE_LOCUS9771</name>
</gene>
<dbReference type="OrthoDB" id="10252707at2759"/>
<evidence type="ECO:0000256" key="1">
    <source>
        <dbReference type="SAM" id="MobiDB-lite"/>
    </source>
</evidence>
<evidence type="ECO:0000313" key="3">
    <source>
        <dbReference type="EMBL" id="VDP85940.1"/>
    </source>
</evidence>
<dbReference type="InterPro" id="IPR015174">
    <property type="entry name" value="MIF4G-like_typ-2"/>
</dbReference>
<evidence type="ECO:0000313" key="4">
    <source>
        <dbReference type="Proteomes" id="UP000272942"/>
    </source>
</evidence>
<proteinExistence type="predicted"/>
<dbReference type="GO" id="GO:0000184">
    <property type="term" value="P:nuclear-transcribed mRNA catabolic process, nonsense-mediated decay"/>
    <property type="evidence" value="ECO:0007669"/>
    <property type="project" value="TreeGrafter"/>
</dbReference>
<dbReference type="GO" id="GO:0005846">
    <property type="term" value="C:nuclear cap binding complex"/>
    <property type="evidence" value="ECO:0007669"/>
    <property type="project" value="InterPro"/>
</dbReference>
<dbReference type="Proteomes" id="UP000272942">
    <property type="component" value="Unassembled WGS sequence"/>
</dbReference>
<evidence type="ECO:0000313" key="5">
    <source>
        <dbReference type="WBParaSite" id="ECPE_0000980201-mRNA-1"/>
    </source>
</evidence>
<dbReference type="GO" id="GO:0006406">
    <property type="term" value="P:mRNA export from nucleus"/>
    <property type="evidence" value="ECO:0007669"/>
    <property type="project" value="InterPro"/>
</dbReference>
<dbReference type="GO" id="GO:0005634">
    <property type="term" value="C:nucleus"/>
    <property type="evidence" value="ECO:0007669"/>
    <property type="project" value="TreeGrafter"/>
</dbReference>
<dbReference type="EMBL" id="UZAN01047935">
    <property type="protein sequence ID" value="VDP85940.1"/>
    <property type="molecule type" value="Genomic_DNA"/>
</dbReference>
<dbReference type="Gene3D" id="1.25.40.180">
    <property type="match status" value="1"/>
</dbReference>
<accession>A0A183AS36</accession>
<feature type="domain" description="MIF4G-like type 2" evidence="2">
    <location>
        <begin position="176"/>
        <end position="265"/>
    </location>
</feature>
<evidence type="ECO:0000259" key="2">
    <source>
        <dbReference type="Pfam" id="PF09090"/>
    </source>
</evidence>
<dbReference type="Pfam" id="PF09090">
    <property type="entry name" value="MIF4G_like_2"/>
    <property type="match status" value="1"/>
</dbReference>
<protein>
    <submittedName>
        <fullName evidence="5">MIF4G_like_2 domain-containing protein</fullName>
    </submittedName>
</protein>
<feature type="region of interest" description="Disordered" evidence="1">
    <location>
        <begin position="65"/>
        <end position="130"/>
    </location>
</feature>